<dbReference type="EMBL" id="BMPI01000019">
    <property type="protein sequence ID" value="GGM36483.1"/>
    <property type="molecule type" value="Genomic_DNA"/>
</dbReference>
<name>A0A917TSY9_9ACTN</name>
<dbReference type="Proteomes" id="UP000642070">
    <property type="component" value="Unassembled WGS sequence"/>
</dbReference>
<dbReference type="InterPro" id="IPR036770">
    <property type="entry name" value="Ankyrin_rpt-contain_sf"/>
</dbReference>
<accession>A0A917TSY9</accession>
<reference evidence="1" key="2">
    <citation type="submission" date="2020-09" db="EMBL/GenBank/DDBJ databases">
        <authorList>
            <person name="Sun Q."/>
            <person name="Ohkuma M."/>
        </authorList>
    </citation>
    <scope>NUCLEOTIDE SEQUENCE</scope>
    <source>
        <strain evidence="1">JCM 19831</strain>
    </source>
</reference>
<reference evidence="1" key="1">
    <citation type="journal article" date="2014" name="Int. J. Syst. Evol. Microbiol.">
        <title>Complete genome sequence of Corynebacterium casei LMG S-19264T (=DSM 44701T), isolated from a smear-ripened cheese.</title>
        <authorList>
            <consortium name="US DOE Joint Genome Institute (JGI-PGF)"/>
            <person name="Walter F."/>
            <person name="Albersmeier A."/>
            <person name="Kalinowski J."/>
            <person name="Ruckert C."/>
        </authorList>
    </citation>
    <scope>NUCLEOTIDE SEQUENCE</scope>
    <source>
        <strain evidence="1">JCM 19831</strain>
    </source>
</reference>
<protein>
    <recommendedName>
        <fullName evidence="3">Ankyrin repeat domain-containing protein</fullName>
    </recommendedName>
</protein>
<evidence type="ECO:0000313" key="2">
    <source>
        <dbReference type="Proteomes" id="UP000642070"/>
    </source>
</evidence>
<keyword evidence="2" id="KW-1185">Reference proteome</keyword>
<dbReference type="AlphaFoldDB" id="A0A917TSY9"/>
<evidence type="ECO:0000313" key="1">
    <source>
        <dbReference type="EMBL" id="GGM36483.1"/>
    </source>
</evidence>
<comment type="caution">
    <text evidence="1">The sequence shown here is derived from an EMBL/GenBank/DDBJ whole genome shotgun (WGS) entry which is preliminary data.</text>
</comment>
<organism evidence="1 2">
    <name type="scientific">Dactylosporangium sucinum</name>
    <dbReference type="NCBI Taxonomy" id="1424081"/>
    <lineage>
        <taxon>Bacteria</taxon>
        <taxon>Bacillati</taxon>
        <taxon>Actinomycetota</taxon>
        <taxon>Actinomycetes</taxon>
        <taxon>Micromonosporales</taxon>
        <taxon>Micromonosporaceae</taxon>
        <taxon>Dactylosporangium</taxon>
    </lineage>
</organism>
<sequence length="91" mass="9513">MFLAAAHGDAAEVHRLLDAGVDPRGVRGLQCRSLLHVAHRIGDLALIRRLRAAGVDPLTPDSYGWSAVRAAETAGAPAPVIDALRTAAPND</sequence>
<proteinExistence type="predicted"/>
<dbReference type="SUPFAM" id="SSF48403">
    <property type="entry name" value="Ankyrin repeat"/>
    <property type="match status" value="1"/>
</dbReference>
<gene>
    <name evidence="1" type="ORF">GCM10007977_042410</name>
</gene>
<dbReference type="Gene3D" id="1.25.40.20">
    <property type="entry name" value="Ankyrin repeat-containing domain"/>
    <property type="match status" value="1"/>
</dbReference>
<evidence type="ECO:0008006" key="3">
    <source>
        <dbReference type="Google" id="ProtNLM"/>
    </source>
</evidence>